<gene>
    <name evidence="1" type="ORF">GCM10012282_79180</name>
</gene>
<evidence type="ECO:0008006" key="3">
    <source>
        <dbReference type="Google" id="ProtNLM"/>
    </source>
</evidence>
<dbReference type="EMBL" id="BMMU01000060">
    <property type="protein sequence ID" value="GGJ70513.1"/>
    <property type="molecule type" value="Genomic_DNA"/>
</dbReference>
<evidence type="ECO:0000313" key="1">
    <source>
        <dbReference type="EMBL" id="GGJ70513.1"/>
    </source>
</evidence>
<sequence>MGVIYEVGSSTIGRAIREVRPLLADRGFAVPDRPGIRLRTLQWCLLVSSGRGVRAAGER</sequence>
<name>A0A917PC68_9ACTN</name>
<accession>A0A917PC68</accession>
<reference evidence="1" key="2">
    <citation type="submission" date="2020-09" db="EMBL/GenBank/DDBJ databases">
        <authorList>
            <person name="Sun Q."/>
            <person name="Zhou Y."/>
        </authorList>
    </citation>
    <scope>NUCLEOTIDE SEQUENCE</scope>
    <source>
        <strain evidence="1">CGMCC 4.7272</strain>
    </source>
</reference>
<dbReference type="Proteomes" id="UP000625682">
    <property type="component" value="Unassembled WGS sequence"/>
</dbReference>
<keyword evidence="2" id="KW-1185">Reference proteome</keyword>
<protein>
    <recommendedName>
        <fullName evidence="3">Transposase</fullName>
    </recommendedName>
</protein>
<organism evidence="1 2">
    <name type="scientific">Streptomyces lacrimifluminis</name>
    <dbReference type="NCBI Taxonomy" id="1500077"/>
    <lineage>
        <taxon>Bacteria</taxon>
        <taxon>Bacillati</taxon>
        <taxon>Actinomycetota</taxon>
        <taxon>Actinomycetes</taxon>
        <taxon>Kitasatosporales</taxon>
        <taxon>Streptomycetaceae</taxon>
        <taxon>Streptomyces</taxon>
    </lineage>
</organism>
<proteinExistence type="predicted"/>
<comment type="caution">
    <text evidence="1">The sequence shown here is derived from an EMBL/GenBank/DDBJ whole genome shotgun (WGS) entry which is preliminary data.</text>
</comment>
<reference evidence="1" key="1">
    <citation type="journal article" date="2014" name="Int. J. Syst. Evol. Microbiol.">
        <title>Complete genome sequence of Corynebacterium casei LMG S-19264T (=DSM 44701T), isolated from a smear-ripened cheese.</title>
        <authorList>
            <consortium name="US DOE Joint Genome Institute (JGI-PGF)"/>
            <person name="Walter F."/>
            <person name="Albersmeier A."/>
            <person name="Kalinowski J."/>
            <person name="Ruckert C."/>
        </authorList>
    </citation>
    <scope>NUCLEOTIDE SEQUENCE</scope>
    <source>
        <strain evidence="1">CGMCC 4.7272</strain>
    </source>
</reference>
<evidence type="ECO:0000313" key="2">
    <source>
        <dbReference type="Proteomes" id="UP000625682"/>
    </source>
</evidence>
<dbReference type="AlphaFoldDB" id="A0A917PC68"/>